<dbReference type="PROSITE" id="PS50110">
    <property type="entry name" value="RESPONSE_REGULATORY"/>
    <property type="match status" value="1"/>
</dbReference>
<dbReference type="PROSITE" id="PS50109">
    <property type="entry name" value="HIS_KIN"/>
    <property type="match status" value="1"/>
</dbReference>
<dbReference type="Proteomes" id="UP000698242">
    <property type="component" value="Unassembled WGS sequence"/>
</dbReference>
<dbReference type="InterPro" id="IPR013783">
    <property type="entry name" value="Ig-like_fold"/>
</dbReference>
<accession>A0A921NW73</accession>
<dbReference type="Pfam" id="PF07494">
    <property type="entry name" value="Reg_prop"/>
    <property type="match status" value="3"/>
</dbReference>
<dbReference type="SUPFAM" id="SSF55874">
    <property type="entry name" value="ATPase domain of HSP90 chaperone/DNA topoisomerase II/histidine kinase"/>
    <property type="match status" value="1"/>
</dbReference>
<feature type="region of interest" description="Disordered" evidence="8">
    <location>
        <begin position="1188"/>
        <end position="1280"/>
    </location>
</feature>
<proteinExistence type="predicted"/>
<dbReference type="InterPro" id="IPR001789">
    <property type="entry name" value="Sig_transdc_resp-reg_receiver"/>
</dbReference>
<dbReference type="EMBL" id="APKE01000021">
    <property type="protein sequence ID" value="KAF0675894.1"/>
    <property type="molecule type" value="Genomic_DNA"/>
</dbReference>
<dbReference type="Pfam" id="PF12833">
    <property type="entry name" value="HTH_18"/>
    <property type="match status" value="1"/>
</dbReference>
<dbReference type="PANTHER" id="PTHR43547:SF2">
    <property type="entry name" value="HYBRID SIGNAL TRANSDUCTION HISTIDINE KINASE C"/>
    <property type="match status" value="1"/>
</dbReference>
<evidence type="ECO:0000256" key="1">
    <source>
        <dbReference type="ARBA" id="ARBA00000085"/>
    </source>
</evidence>
<evidence type="ECO:0000313" key="13">
    <source>
        <dbReference type="Proteomes" id="UP000698242"/>
    </source>
</evidence>
<dbReference type="InterPro" id="IPR036097">
    <property type="entry name" value="HisK_dim/P_sf"/>
</dbReference>
<dbReference type="RefSeq" id="WP_159965349.1">
    <property type="nucleotide sequence ID" value="NZ_APKE01000021.1"/>
</dbReference>
<evidence type="ECO:0000256" key="5">
    <source>
        <dbReference type="ARBA" id="ARBA00023125"/>
    </source>
</evidence>
<evidence type="ECO:0000259" key="11">
    <source>
        <dbReference type="PROSITE" id="PS50110"/>
    </source>
</evidence>
<dbReference type="InterPro" id="IPR018062">
    <property type="entry name" value="HTH_AraC-typ_CS"/>
</dbReference>
<gene>
    <name evidence="12" type="ORF">PMES_01784</name>
</gene>
<dbReference type="SUPFAM" id="SSF47384">
    <property type="entry name" value="Homodimeric domain of signal transducing histidine kinase"/>
    <property type="match status" value="1"/>
</dbReference>
<dbReference type="SUPFAM" id="SSF46689">
    <property type="entry name" value="Homeodomain-like"/>
    <property type="match status" value="1"/>
</dbReference>
<dbReference type="GO" id="GO:0000155">
    <property type="term" value="F:phosphorelay sensor kinase activity"/>
    <property type="evidence" value="ECO:0007669"/>
    <property type="project" value="InterPro"/>
</dbReference>
<dbReference type="Gene3D" id="3.30.565.10">
    <property type="entry name" value="Histidine kinase-like ATPase, C-terminal domain"/>
    <property type="match status" value="1"/>
</dbReference>
<feature type="domain" description="Response regulatory" evidence="11">
    <location>
        <begin position="1282"/>
        <end position="1397"/>
    </location>
</feature>
<dbReference type="InterPro" id="IPR011110">
    <property type="entry name" value="Reg_prop"/>
</dbReference>
<evidence type="ECO:0000259" key="10">
    <source>
        <dbReference type="PROSITE" id="PS50109"/>
    </source>
</evidence>
<dbReference type="InterPro" id="IPR003661">
    <property type="entry name" value="HisK_dim/P_dom"/>
</dbReference>
<comment type="catalytic activity">
    <reaction evidence="1">
        <text>ATP + protein L-histidine = ADP + protein N-phospho-L-histidine.</text>
        <dbReference type="EC" id="2.7.13.3"/>
    </reaction>
</comment>
<feature type="region of interest" description="Disordered" evidence="8">
    <location>
        <begin position="1"/>
        <end position="22"/>
    </location>
</feature>
<keyword evidence="13" id="KW-1185">Reference proteome</keyword>
<dbReference type="GO" id="GO:0043565">
    <property type="term" value="F:sequence-specific DNA binding"/>
    <property type="evidence" value="ECO:0007669"/>
    <property type="project" value="InterPro"/>
</dbReference>
<dbReference type="Pfam" id="PF00072">
    <property type="entry name" value="Response_reg"/>
    <property type="match status" value="1"/>
</dbReference>
<dbReference type="PROSITE" id="PS00041">
    <property type="entry name" value="HTH_ARAC_FAMILY_1"/>
    <property type="match status" value="1"/>
</dbReference>
<evidence type="ECO:0000256" key="7">
    <source>
        <dbReference type="PROSITE-ProRule" id="PRU00169"/>
    </source>
</evidence>
<evidence type="ECO:0000256" key="6">
    <source>
        <dbReference type="ARBA" id="ARBA00023163"/>
    </source>
</evidence>
<dbReference type="CDD" id="cd00082">
    <property type="entry name" value="HisKA"/>
    <property type="match status" value="1"/>
</dbReference>
<feature type="region of interest" description="Disordered" evidence="8">
    <location>
        <begin position="96"/>
        <end position="174"/>
    </location>
</feature>
<dbReference type="InterPro" id="IPR009057">
    <property type="entry name" value="Homeodomain-like_sf"/>
</dbReference>
<evidence type="ECO:0000259" key="9">
    <source>
        <dbReference type="PROSITE" id="PS01124"/>
    </source>
</evidence>
<dbReference type="InterPro" id="IPR005467">
    <property type="entry name" value="His_kinase_dom"/>
</dbReference>
<evidence type="ECO:0000256" key="3">
    <source>
        <dbReference type="ARBA" id="ARBA00022553"/>
    </source>
</evidence>
<keyword evidence="3 7" id="KW-0597">Phosphoprotein</keyword>
<evidence type="ECO:0000313" key="12">
    <source>
        <dbReference type="EMBL" id="KAF0675894.1"/>
    </source>
</evidence>
<dbReference type="EC" id="2.7.13.3" evidence="2"/>
<dbReference type="SMART" id="SM00448">
    <property type="entry name" value="REC"/>
    <property type="match status" value="1"/>
</dbReference>
<dbReference type="InterPro" id="IPR015943">
    <property type="entry name" value="WD40/YVTN_repeat-like_dom_sf"/>
</dbReference>
<evidence type="ECO:0000256" key="2">
    <source>
        <dbReference type="ARBA" id="ARBA00012438"/>
    </source>
</evidence>
<dbReference type="Gene3D" id="3.40.50.2300">
    <property type="match status" value="1"/>
</dbReference>
<keyword evidence="4" id="KW-0805">Transcription regulation</keyword>
<dbReference type="Gene3D" id="2.60.40.10">
    <property type="entry name" value="Immunoglobulins"/>
    <property type="match status" value="1"/>
</dbReference>
<dbReference type="InterPro" id="IPR018060">
    <property type="entry name" value="HTH_AraC"/>
</dbReference>
<dbReference type="PROSITE" id="PS01124">
    <property type="entry name" value="HTH_ARAC_FAMILY_2"/>
    <property type="match status" value="1"/>
</dbReference>
<dbReference type="InterPro" id="IPR036890">
    <property type="entry name" value="HATPase_C_sf"/>
</dbReference>
<sequence>MLGDMTWARLGRGPGTPGRQGGITLRAKTAWVVLSWIATAPGCPAPLWAQGNAAHAAPGHIETVALRRPARGPAAGASGASGSIVPIGPSGLSGAFGATGAGHPAPPGLLRPVLHRPNDPPVIDKPPVVDKPPGADIPGSMETAPPAPMDAPTPAPMDAPTPGPAAAPPRPDAPPPIMPRRVTQVGLDQGLSASLVSAFAESDDGRIWIATNDGISIFDGESVEILYREPSGRNGLRSDYVTDLTFDHRGALWIATYGGGLTRYDPASGAGDVWHGGTGAVADDVHVVEEGRGGRIWIGSDTGLAVFDPVAGAPIEAARSIDSPVRAILPVPGGLMLGTDGEGLFHYEPESGRIRRIATRNAEAAPRRVSDLLLDSAGHVWAGFEDGGLWHGAAGDEAFAQADFLPATDIPALAEDEIGRLWVATWSQGIFIHDPQDGSVINHRAFPGNRRSLPSDTVTALRIGPRGTAWIGTYDSGIAYGAAVEAAVVSYVGDPGGTRGPPSAMVWALTPAASGGLWVGTAGGLSLLSPNGARFRKVGAAGEDADIRDILREGGDLLLAIRRRGIIRLENAASALPRVTARALREDYVRLIRPARSGGYWVGTHDGLVRLDAELAEIARYRPGTGPGALPHARVRAIETDPTGRLWIGTSGGLSLYDPEEDRFTTLTREQGLLRDNDVRGIHVDPGDPEIIWAATGGGLSRIDLGTRTARHVGRADGLLSESLYAVRRDRAGRLWLPSSNGLVRYDPNHSGALTVFGARNGLQGPEYNFNAFADLPDGRMAMGGVSGLSIFNPMRLGLRTRPPVLTTDVTLPVAGQPPRLRLDARVIEFTDPPRNRLDARLLPVDTQWRSSDGVAHSMDWDRLAPGPYSLQVRYAGADGTAGPVVTAAQFLIPTPFWQSLWGRLLTLLGAAALLWMLIRGRLHLAQSRARVLETRVARKTAELTQSSLRLRASNTALSRELEHRRRFYMRMSHELRGPLAMIAAPLADAGRTERIDTRLLAVMRRASDQLGALVREMAAVADALPLEPRRVTIDLDRLVIPVLALHHERAAAAGSGLRARMPQTLGSATLDNEALETILGAVLSDAVERVPAQGTIETEIALSTDRLHLSVATGGPGPSPEALRGAQGFAEGKAESLPRRPLEIAGAAVFDCGGRMVLSTGEQSEGLGGLTVTIGLPCHTLAPSGPLQLRSLAPNGAREAGERGGERGAAREDGGDEPPLLPAPGSGPSPRAAPEEAGGAKEEAGGAENEAEGTLHPAAPRAGGGDDPAKPGDPPMIGQGEILVLEDDSDLCEYICEVLSALGPARGVRSLAAARRALNRHPIGLLVSDVILPDGNALDLIAEIRDAPEFAQLAVVILTGHDDRLTRGRASDLATEQFLAKPFKPEELLARCTRSLRVIAQMRERLASGRGEAGGTGGPGAPPVTIPFDARVGAAFEAHLDAVFAEPRATLAQAAQACGLSERSLQRFLARDGGGTFRERLQARRMAHASALLRAGTDVETTARACGFSGAASFSRSFRAATGMTPGEARGTGGG</sequence>
<dbReference type="InterPro" id="IPR011006">
    <property type="entry name" value="CheY-like_superfamily"/>
</dbReference>
<dbReference type="SMART" id="SM00342">
    <property type="entry name" value="HTH_ARAC"/>
    <property type="match status" value="1"/>
</dbReference>
<protein>
    <recommendedName>
        <fullName evidence="2">histidine kinase</fullName>
        <ecNumber evidence="2">2.7.13.3</ecNumber>
    </recommendedName>
</protein>
<dbReference type="Gene3D" id="1.10.10.60">
    <property type="entry name" value="Homeodomain-like"/>
    <property type="match status" value="1"/>
</dbReference>
<dbReference type="PANTHER" id="PTHR43547">
    <property type="entry name" value="TWO-COMPONENT HISTIDINE KINASE"/>
    <property type="match status" value="1"/>
</dbReference>
<dbReference type="SUPFAM" id="SSF101898">
    <property type="entry name" value="NHL repeat"/>
    <property type="match status" value="1"/>
</dbReference>
<dbReference type="SUPFAM" id="SSF52172">
    <property type="entry name" value="CheY-like"/>
    <property type="match status" value="1"/>
</dbReference>
<feature type="compositionally biased region" description="Gly residues" evidence="8">
    <location>
        <begin position="12"/>
        <end position="21"/>
    </location>
</feature>
<feature type="domain" description="HTH araC/xylS-type" evidence="9">
    <location>
        <begin position="1431"/>
        <end position="1533"/>
    </location>
</feature>
<feature type="domain" description="Histidine kinase" evidence="10">
    <location>
        <begin position="971"/>
        <end position="1181"/>
    </location>
</feature>
<organism evidence="12 13">
    <name type="scientific">Profundibacterium mesophilum KAUST100406-0324</name>
    <dbReference type="NCBI Taxonomy" id="1037889"/>
    <lineage>
        <taxon>Bacteria</taxon>
        <taxon>Pseudomonadati</taxon>
        <taxon>Pseudomonadota</taxon>
        <taxon>Alphaproteobacteria</taxon>
        <taxon>Rhodobacterales</taxon>
        <taxon>Roseobacteraceae</taxon>
        <taxon>Profundibacterium</taxon>
    </lineage>
</organism>
<evidence type="ECO:0000256" key="8">
    <source>
        <dbReference type="SAM" id="MobiDB-lite"/>
    </source>
</evidence>
<keyword evidence="6" id="KW-0804">Transcription</keyword>
<keyword evidence="5" id="KW-0238">DNA-binding</keyword>
<name>A0A921NW73_9RHOB</name>
<dbReference type="Gene3D" id="1.10.287.130">
    <property type="match status" value="1"/>
</dbReference>
<evidence type="ECO:0000256" key="4">
    <source>
        <dbReference type="ARBA" id="ARBA00023015"/>
    </source>
</evidence>
<dbReference type="SUPFAM" id="SSF63829">
    <property type="entry name" value="Calcium-dependent phosphotriesterase"/>
    <property type="match status" value="1"/>
</dbReference>
<dbReference type="GO" id="GO:0003700">
    <property type="term" value="F:DNA-binding transcription factor activity"/>
    <property type="evidence" value="ECO:0007669"/>
    <property type="project" value="InterPro"/>
</dbReference>
<feature type="modified residue" description="4-aspartylphosphate" evidence="7">
    <location>
        <position position="1330"/>
    </location>
</feature>
<dbReference type="Gene3D" id="2.130.10.10">
    <property type="entry name" value="YVTN repeat-like/Quinoprotein amine dehydrogenase"/>
    <property type="match status" value="3"/>
</dbReference>
<feature type="compositionally biased region" description="Pro residues" evidence="8">
    <location>
        <begin position="145"/>
        <end position="174"/>
    </location>
</feature>
<dbReference type="OrthoDB" id="9778496at2"/>
<comment type="caution">
    <text evidence="12">The sequence shown here is derived from an EMBL/GenBank/DDBJ whole genome shotgun (WGS) entry which is preliminary data.</text>
</comment>
<feature type="compositionally biased region" description="Low complexity" evidence="8">
    <location>
        <begin position="1229"/>
        <end position="1238"/>
    </location>
</feature>
<feature type="compositionally biased region" description="Basic and acidic residues" evidence="8">
    <location>
        <begin position="1200"/>
        <end position="1214"/>
    </location>
</feature>
<reference evidence="12" key="1">
    <citation type="submission" date="2013-03" db="EMBL/GenBank/DDBJ databases">
        <title>Genome Sequence of the Profundibacterium mesophilum strain KAUST100406-0324T from Red Sea, a novel genus in the family Rhodobacteraceae.</title>
        <authorList>
            <person name="Essack M."/>
            <person name="Alam I."/>
            <person name="Lafi F."/>
            <person name="Alawi W."/>
            <person name="Kamanu F."/>
            <person name="Al-Suwailem A."/>
            <person name="Lee O.O."/>
            <person name="Xu Y."/>
            <person name="Bajic V."/>
            <person name="Qian P.-Y."/>
            <person name="Archer J."/>
        </authorList>
    </citation>
    <scope>NUCLEOTIDE SEQUENCE</scope>
    <source>
        <strain evidence="12">KAUST100406-0324</strain>
    </source>
</reference>